<sequence length="1344" mass="149233">MDDVKILTVSDLLRYGRPHTGSSSFSPAIVSHQNPNPSPDPGLSSSNPSPNRKALTPLDCPAVIVGTLRLPTLTLKCPQENCLEFSDDDSSAICCDIIGLDDLSIIGKKIHVLTWNFIPSKHLSGGFLEIVKWKLPDSFKLPEFHSSHGLNQCSSLIIDEFKLVSSSIESKPSNAKTYQIHGALESVSPVSVVPCSVNNSSSSNSMNLRGFLVRVMTCECKLCRSKESIKVLYAEACCHSFTEPVFVYFCESAWCWHPVMTKLTGNIITISGLKKKLVFMGKQGSDLMFVTAENSVLHLPKLLKKWVPLSCNAVKGNGKCGSYTGIVNNVYMQGMVVELDKEVWLLLTDQLLMPPHSLRVGAVISVINVHFVNPKFSWAKFLVLGACFRTSIKVESFSPYKTGCPILSQKQSQLGKFIESLAFSTRLWVLLIVSCFQKKFSGILSGEKILGSTHKEGLVQAFASSHVPSSVFRARCGVLMEFSKHESCDCATEPYHGNLKLVVPISSFIHHCEAIWIKAVLPLDNVQPRSCGGKSYLPSQRKTFKSEDLGIVLVGMLKICPSSGRLQLVDMTGSIDAIIPDLPSNWNPNSIFEVIDYSLTVEGMPESVNSEFHSNDLFSCRSIFQCFPSARKRNLKIFVYFHLCNATCRNLLIYAAVDCQNELNEIENGTFHLIHITRKFPLLQKFKGHSILSKRSGVFAEAIVLPWYLLLAGKDGSVRPYKDSRDYADGNYIDHALSKRRKTDGASTCVTPGLGDNFGSASFGKNTSLRETSVDQSCLRMSFSHEIPCLATIRGVNNIIFTRSGRLCTTKANAKIKIYEESAEKNLLEFTSESDLKYQLLQIGGFYLMKHHLKDPLCNIKKDDKVLITSGTYFRSLSLSPEFLTTDKSLHDSSLCDDEVFTKDQVLRVASDSSVSDVHLHVSSSLTGFREINTKELGKGLNVPGANLGENSSLSPGIETIIVANLEENSGSLGYNCLFPEGNLTSLCGDVIAVHRFDQGSSDMRSSSEDFADLPHFGFSNRTYRFCIHVSVGHQTVRIFGSLCQNLFPTGFGPGINATFHQILQFRGPSTLMLTPVSIIVINSIRVVNEVYGKKCSHLWSSDMHNESFTKMAASSVLISELMRCLDGNLNRFRCRVVSVHVLVLEKRNSICDDLKSNMYSRPLSVDIPLACFILDDGSSSWCCWANAERAATLLRLHEYPLSTFEASGYGGRWVRIQNTEWTSTMYHLERILEKHHRITVKSTRSISDSFDQDFTVSVSSGKALSGLDEDLYLLISLIFNACINTSWTVVAGVMDSNAVNLLKEHFLELEMSMPPMKNLWATEVYHVNQLTEARDMIQKLINK</sequence>
<organism evidence="10 11">
    <name type="scientific">Durio zibethinus</name>
    <name type="common">Durian</name>
    <dbReference type="NCBI Taxonomy" id="66656"/>
    <lineage>
        <taxon>Eukaryota</taxon>
        <taxon>Viridiplantae</taxon>
        <taxon>Streptophyta</taxon>
        <taxon>Embryophyta</taxon>
        <taxon>Tracheophyta</taxon>
        <taxon>Spermatophyta</taxon>
        <taxon>Magnoliopsida</taxon>
        <taxon>eudicotyledons</taxon>
        <taxon>Gunneridae</taxon>
        <taxon>Pentapetalae</taxon>
        <taxon>rosids</taxon>
        <taxon>malvids</taxon>
        <taxon>Malvales</taxon>
        <taxon>Malvaceae</taxon>
        <taxon>Helicteroideae</taxon>
        <taxon>Durio</taxon>
    </lineage>
</organism>
<reference evidence="11" key="1">
    <citation type="submission" date="2025-08" db="UniProtKB">
        <authorList>
            <consortium name="RefSeq"/>
        </authorList>
    </citation>
    <scope>IDENTIFICATION</scope>
    <source>
        <tissue evidence="11">Fruit stalk</tissue>
    </source>
</reference>
<evidence type="ECO:0000256" key="3">
    <source>
        <dbReference type="ARBA" id="ARBA00006332"/>
    </source>
</evidence>
<dbReference type="Proteomes" id="UP000515121">
    <property type="component" value="Unplaced"/>
</dbReference>
<dbReference type="GeneID" id="111312642"/>
<dbReference type="InterPro" id="IPR042617">
    <property type="entry name" value="CTC1-like"/>
</dbReference>
<feature type="region of interest" description="Disordered" evidence="9">
    <location>
        <begin position="19"/>
        <end position="51"/>
    </location>
</feature>
<keyword evidence="8" id="KW-0539">Nucleus</keyword>
<dbReference type="PANTHER" id="PTHR14865">
    <property type="entry name" value="CST COMPLEX SUBUNIT CTC1"/>
    <property type="match status" value="1"/>
</dbReference>
<dbReference type="Pfam" id="PF15491">
    <property type="entry name" value="CTC1_2"/>
    <property type="match status" value="1"/>
</dbReference>
<evidence type="ECO:0000256" key="8">
    <source>
        <dbReference type="ARBA" id="ARBA00023242"/>
    </source>
</evidence>
<protein>
    <recommendedName>
        <fullName evidence="4">CST complex subunit CTC1</fullName>
    </recommendedName>
</protein>
<evidence type="ECO:0000313" key="11">
    <source>
        <dbReference type="RefSeq" id="XP_022768823.1"/>
    </source>
</evidence>
<proteinExistence type="inferred from homology"/>
<keyword evidence="10" id="KW-1185">Reference proteome</keyword>
<keyword evidence="5" id="KW-0158">Chromosome</keyword>
<keyword evidence="6" id="KW-0779">Telomere</keyword>
<evidence type="ECO:0000313" key="10">
    <source>
        <dbReference type="Proteomes" id="UP000515121"/>
    </source>
</evidence>
<dbReference type="GO" id="GO:0010833">
    <property type="term" value="P:telomere maintenance via telomere lengthening"/>
    <property type="evidence" value="ECO:0007669"/>
    <property type="project" value="TreeGrafter"/>
</dbReference>
<dbReference type="OrthoDB" id="2314520at2759"/>
<keyword evidence="7" id="KW-0238">DNA-binding</keyword>
<evidence type="ECO:0000256" key="2">
    <source>
        <dbReference type="ARBA" id="ARBA00004574"/>
    </source>
</evidence>
<dbReference type="GO" id="GO:0045740">
    <property type="term" value="P:positive regulation of DNA replication"/>
    <property type="evidence" value="ECO:0007669"/>
    <property type="project" value="TreeGrafter"/>
</dbReference>
<evidence type="ECO:0000256" key="5">
    <source>
        <dbReference type="ARBA" id="ARBA00022454"/>
    </source>
</evidence>
<evidence type="ECO:0000256" key="7">
    <source>
        <dbReference type="ARBA" id="ARBA00023125"/>
    </source>
</evidence>
<name>A0A6P6AVG8_DURZI</name>
<dbReference type="InterPro" id="IPR028262">
    <property type="entry name" value="CTC1_plant"/>
</dbReference>
<evidence type="ECO:0000256" key="9">
    <source>
        <dbReference type="SAM" id="MobiDB-lite"/>
    </source>
</evidence>
<feature type="compositionally biased region" description="Polar residues" evidence="9">
    <location>
        <begin position="20"/>
        <end position="35"/>
    </location>
</feature>
<dbReference type="KEGG" id="dzi:111312642"/>
<dbReference type="GO" id="GO:1990879">
    <property type="term" value="C:CST complex"/>
    <property type="evidence" value="ECO:0007669"/>
    <property type="project" value="TreeGrafter"/>
</dbReference>
<evidence type="ECO:0000256" key="4">
    <source>
        <dbReference type="ARBA" id="ARBA00016175"/>
    </source>
</evidence>
<accession>A0A6P6AVG8</accession>
<evidence type="ECO:0000256" key="6">
    <source>
        <dbReference type="ARBA" id="ARBA00022895"/>
    </source>
</evidence>
<dbReference type="GO" id="GO:0042162">
    <property type="term" value="F:telomeric DNA binding"/>
    <property type="evidence" value="ECO:0007669"/>
    <property type="project" value="TreeGrafter"/>
</dbReference>
<dbReference type="RefSeq" id="XP_022768823.1">
    <property type="nucleotide sequence ID" value="XM_022913088.1"/>
</dbReference>
<dbReference type="GO" id="GO:0003697">
    <property type="term" value="F:single-stranded DNA binding"/>
    <property type="evidence" value="ECO:0007669"/>
    <property type="project" value="TreeGrafter"/>
</dbReference>
<dbReference type="PANTHER" id="PTHR14865:SF2">
    <property type="entry name" value="CST COMPLEX SUBUNIT CTC1"/>
    <property type="match status" value="1"/>
</dbReference>
<comment type="subcellular location">
    <subcellularLocation>
        <location evidence="2">Chromosome</location>
        <location evidence="2">Telomere</location>
    </subcellularLocation>
    <subcellularLocation>
        <location evidence="1">Nucleus</location>
    </subcellularLocation>
</comment>
<comment type="similarity">
    <text evidence="3">Belongs to the CTC1 family.</text>
</comment>
<gene>
    <name evidence="11" type="primary">LOC111312642</name>
</gene>
<evidence type="ECO:0000256" key="1">
    <source>
        <dbReference type="ARBA" id="ARBA00004123"/>
    </source>
</evidence>